<gene>
    <name evidence="3" type="ORF">NCGR_LOCUS25357</name>
</gene>
<dbReference type="Pfam" id="PF14303">
    <property type="entry name" value="NAM-associated"/>
    <property type="match status" value="1"/>
</dbReference>
<feature type="region of interest" description="Disordered" evidence="1">
    <location>
        <begin position="125"/>
        <end position="144"/>
    </location>
</feature>
<accession>A0A811P8W5</accession>
<dbReference type="OrthoDB" id="693653at2759"/>
<sequence length="251" mass="28992">MSNFGKAYWKRIHDNFHANKKFASDRNANSLEHRWATIHKECQKFQGLYDEVERRHPSGVPYQEHLLEAQKLYAGGKKKQGFPFLHCWQMIRHSEKFVPPVTNKKPRESNSLPGTVDVFDLEDAMPSSKRPMGRKQAQEKLKKGGEQMDYSLIEKVLSDKEKVREDRWQENKMMHEHRLALEERKIANEADKTLWEKEQKIMFCDLEKLDPSQKTYVIAMRAQIAAQKMAAFNSAFAGSSGGHEASGGGEI</sequence>
<evidence type="ECO:0000259" key="2">
    <source>
        <dbReference type="Pfam" id="PF14303"/>
    </source>
</evidence>
<keyword evidence="4" id="KW-1185">Reference proteome</keyword>
<feature type="domain" description="No apical meristem-associated C-terminal" evidence="2">
    <location>
        <begin position="81"/>
        <end position="224"/>
    </location>
</feature>
<dbReference type="AlphaFoldDB" id="A0A811P8W5"/>
<evidence type="ECO:0000313" key="4">
    <source>
        <dbReference type="Proteomes" id="UP000604825"/>
    </source>
</evidence>
<comment type="caution">
    <text evidence="3">The sequence shown here is derived from an EMBL/GenBank/DDBJ whole genome shotgun (WGS) entry which is preliminary data.</text>
</comment>
<dbReference type="Proteomes" id="UP000604825">
    <property type="component" value="Unassembled WGS sequence"/>
</dbReference>
<protein>
    <recommendedName>
        <fullName evidence="2">No apical meristem-associated C-terminal domain-containing protein</fullName>
    </recommendedName>
</protein>
<name>A0A811P8W5_9POAL</name>
<organism evidence="3 4">
    <name type="scientific">Miscanthus lutarioriparius</name>
    <dbReference type="NCBI Taxonomy" id="422564"/>
    <lineage>
        <taxon>Eukaryota</taxon>
        <taxon>Viridiplantae</taxon>
        <taxon>Streptophyta</taxon>
        <taxon>Embryophyta</taxon>
        <taxon>Tracheophyta</taxon>
        <taxon>Spermatophyta</taxon>
        <taxon>Magnoliopsida</taxon>
        <taxon>Liliopsida</taxon>
        <taxon>Poales</taxon>
        <taxon>Poaceae</taxon>
        <taxon>PACMAD clade</taxon>
        <taxon>Panicoideae</taxon>
        <taxon>Andropogonodae</taxon>
        <taxon>Andropogoneae</taxon>
        <taxon>Saccharinae</taxon>
        <taxon>Miscanthus</taxon>
    </lineage>
</organism>
<reference evidence="3" key="1">
    <citation type="submission" date="2020-10" db="EMBL/GenBank/DDBJ databases">
        <authorList>
            <person name="Han B."/>
            <person name="Lu T."/>
            <person name="Zhao Q."/>
            <person name="Huang X."/>
            <person name="Zhao Y."/>
        </authorList>
    </citation>
    <scope>NUCLEOTIDE SEQUENCE</scope>
</reference>
<dbReference type="PANTHER" id="PTHR45125:SF28">
    <property type="entry name" value="OS02G0603500 PROTEIN"/>
    <property type="match status" value="1"/>
</dbReference>
<evidence type="ECO:0000313" key="3">
    <source>
        <dbReference type="EMBL" id="CAD6237990.1"/>
    </source>
</evidence>
<dbReference type="PANTHER" id="PTHR45125">
    <property type="entry name" value="F21J9.4-RELATED"/>
    <property type="match status" value="1"/>
</dbReference>
<proteinExistence type="predicted"/>
<dbReference type="InterPro" id="IPR029466">
    <property type="entry name" value="NAM-associated_C"/>
</dbReference>
<evidence type="ECO:0000256" key="1">
    <source>
        <dbReference type="SAM" id="MobiDB-lite"/>
    </source>
</evidence>
<dbReference type="EMBL" id="CAJGYO010000006">
    <property type="protein sequence ID" value="CAD6237990.1"/>
    <property type="molecule type" value="Genomic_DNA"/>
</dbReference>